<evidence type="ECO:0000313" key="3">
    <source>
        <dbReference type="EMBL" id="GAA2114096.1"/>
    </source>
</evidence>
<dbReference type="PROSITE" id="PS51192">
    <property type="entry name" value="HELICASE_ATP_BIND_1"/>
    <property type="match status" value="1"/>
</dbReference>
<dbReference type="SUPFAM" id="SSF52540">
    <property type="entry name" value="P-loop containing nucleoside triphosphate hydrolases"/>
    <property type="match status" value="1"/>
</dbReference>
<dbReference type="EMBL" id="BAAAPF010000022">
    <property type="protein sequence ID" value="GAA2114096.1"/>
    <property type="molecule type" value="Genomic_DNA"/>
</dbReference>
<evidence type="ECO:0000259" key="1">
    <source>
        <dbReference type="PROSITE" id="PS51192"/>
    </source>
</evidence>
<reference evidence="4" key="1">
    <citation type="journal article" date="2019" name="Int. J. Syst. Evol. Microbiol.">
        <title>The Global Catalogue of Microorganisms (GCM) 10K type strain sequencing project: providing services to taxonomists for standard genome sequencing and annotation.</title>
        <authorList>
            <consortium name="The Broad Institute Genomics Platform"/>
            <consortium name="The Broad Institute Genome Sequencing Center for Infectious Disease"/>
            <person name="Wu L."/>
            <person name="Ma J."/>
        </authorList>
    </citation>
    <scope>NUCLEOTIDE SEQUENCE [LARGE SCALE GENOMIC DNA]</scope>
    <source>
        <strain evidence="4">JCM 15481</strain>
    </source>
</reference>
<keyword evidence="3" id="KW-0067">ATP-binding</keyword>
<sequence>MRTGPSTLRPHQVEAVDAAVRALEPAPGRPFPADGLRATVVSACGTGKTAMAAHAAQRLAPYGRVLVLVPTLELLSQTVAAWQAEGRDGMAVAVCSLTDDPVLWNAGVRVTTNPIQLALWLGGKSHVTVFGTYASLPVLIEAHEGAYGQRLDRFDLICVDEAHRVSGSMGKAWTAVHHQDQVPADRRLYLTATPRIWEVRPPAEVVEGMREALPEEMAASMDDEAVFGPTVFELPLAEAVRRELLAQFQLIVCEIRDPELGNGELYGEDKRSEQVRGKRMAALQTAVLEAAAAHGLRKMITFHHRRLEAEAWAAGLPGVAAKLHAAEPERHPNPELVWADWLCGEHEPERRRQVLRQLGDGVDGRGRPVQRAVVANCKVLGEGVDCPEVESVAIVDPKGSVVDIVQALGRALRQKPREGKMASILVPVFLEEREDPEDMRGIGWRSLIAVMQALRAHDSKMVEMLAIPQEKSERVEPSESIGMAPEEGEEEGRLLLRFSTKRSPEAIRRFVSMQVINPVGASWARGHAAAVRYAKEYGNLRVPLTYREAGTNFPLGRWISDQRTENSAGRMDDNAEGRRRKRELNEIGMVWSAPDLAWEENLAAARAYYAEHRTLCAPQGAASENRPIGQWLTNLRRPGGLGKDPIKAAQRAADLADIDPEWNPRELGWTTDWQRMYVKVRTCVEAGASLEELAPGGRIGAEDVGRWVKRQQEGWDALNAEQRRRLSALGVAAAEKPAQARTAPPRGGARAAAFERGLRAARQYREREGTLEAVPRKHIETVVDDDGTEHDVRLGVWLTNIKTRRSTLTPERAEALNELGLRWV</sequence>
<dbReference type="InterPro" id="IPR027417">
    <property type="entry name" value="P-loop_NTPase"/>
</dbReference>
<keyword evidence="3" id="KW-0347">Helicase</keyword>
<comment type="caution">
    <text evidence="3">The sequence shown here is derived from an EMBL/GenBank/DDBJ whole genome shotgun (WGS) entry which is preliminary data.</text>
</comment>
<dbReference type="SMART" id="SM00487">
    <property type="entry name" value="DEXDc"/>
    <property type="match status" value="1"/>
</dbReference>
<dbReference type="GO" id="GO:0004386">
    <property type="term" value="F:helicase activity"/>
    <property type="evidence" value="ECO:0007669"/>
    <property type="project" value="UniProtKB-KW"/>
</dbReference>
<keyword evidence="4" id="KW-1185">Reference proteome</keyword>
<protein>
    <submittedName>
        <fullName evidence="3">DEAD/DEAH box helicase</fullName>
    </submittedName>
</protein>
<organism evidence="3 4">
    <name type="scientific">Streptomyces synnematoformans</name>
    <dbReference type="NCBI Taxonomy" id="415721"/>
    <lineage>
        <taxon>Bacteria</taxon>
        <taxon>Bacillati</taxon>
        <taxon>Actinomycetota</taxon>
        <taxon>Actinomycetes</taxon>
        <taxon>Kitasatosporales</taxon>
        <taxon>Streptomycetaceae</taxon>
        <taxon>Streptomyces</taxon>
    </lineage>
</organism>
<accession>A0ABP5J9N8</accession>
<feature type="domain" description="Helicase ATP-binding" evidence="1">
    <location>
        <begin position="29"/>
        <end position="212"/>
    </location>
</feature>
<dbReference type="PANTHER" id="PTHR47396:SF1">
    <property type="entry name" value="ATP-DEPENDENT HELICASE IRC3-RELATED"/>
    <property type="match status" value="1"/>
</dbReference>
<name>A0ABP5J9N8_9ACTN</name>
<dbReference type="InterPro" id="IPR005114">
    <property type="entry name" value="Helicase_assoc"/>
</dbReference>
<dbReference type="Gene3D" id="6.10.140.530">
    <property type="match status" value="2"/>
</dbReference>
<evidence type="ECO:0000259" key="2">
    <source>
        <dbReference type="PROSITE" id="PS51194"/>
    </source>
</evidence>
<dbReference type="Proteomes" id="UP001500443">
    <property type="component" value="Unassembled WGS sequence"/>
</dbReference>
<feature type="domain" description="Helicase C-terminal" evidence="2">
    <location>
        <begin position="282"/>
        <end position="462"/>
    </location>
</feature>
<dbReference type="InterPro" id="IPR014001">
    <property type="entry name" value="Helicase_ATP-bd"/>
</dbReference>
<dbReference type="Gene3D" id="3.40.50.300">
    <property type="entry name" value="P-loop containing nucleotide triphosphate hydrolases"/>
    <property type="match status" value="2"/>
</dbReference>
<proteinExistence type="predicted"/>
<dbReference type="Pfam" id="PF03457">
    <property type="entry name" value="HA"/>
    <property type="match status" value="3"/>
</dbReference>
<keyword evidence="3" id="KW-0547">Nucleotide-binding</keyword>
<dbReference type="InterPro" id="IPR006935">
    <property type="entry name" value="Helicase/UvrB_N"/>
</dbReference>
<dbReference type="PANTHER" id="PTHR47396">
    <property type="entry name" value="TYPE I RESTRICTION ENZYME ECOKI R PROTEIN"/>
    <property type="match status" value="1"/>
</dbReference>
<dbReference type="Pfam" id="PF00271">
    <property type="entry name" value="Helicase_C"/>
    <property type="match status" value="1"/>
</dbReference>
<dbReference type="CDD" id="cd18785">
    <property type="entry name" value="SF2_C"/>
    <property type="match status" value="1"/>
</dbReference>
<keyword evidence="3" id="KW-0378">Hydrolase</keyword>
<evidence type="ECO:0000313" key="4">
    <source>
        <dbReference type="Proteomes" id="UP001500443"/>
    </source>
</evidence>
<gene>
    <name evidence="3" type="ORF">GCM10009802_13190</name>
</gene>
<dbReference type="InterPro" id="IPR050742">
    <property type="entry name" value="Helicase_Restrict-Modif_Enz"/>
</dbReference>
<dbReference type="InterPro" id="IPR001650">
    <property type="entry name" value="Helicase_C-like"/>
</dbReference>
<dbReference type="Pfam" id="PF04851">
    <property type="entry name" value="ResIII"/>
    <property type="match status" value="1"/>
</dbReference>
<dbReference type="PROSITE" id="PS51194">
    <property type="entry name" value="HELICASE_CTER"/>
    <property type="match status" value="1"/>
</dbReference>
<dbReference type="RefSeq" id="WP_344288802.1">
    <property type="nucleotide sequence ID" value="NZ_BAAAPF010000022.1"/>
</dbReference>